<gene>
    <name evidence="2" type="ORF">CDD82_6562</name>
</gene>
<evidence type="ECO:0000313" key="2">
    <source>
        <dbReference type="EMBL" id="PHH82243.1"/>
    </source>
</evidence>
<evidence type="ECO:0000313" key="3">
    <source>
        <dbReference type="Proteomes" id="UP000224854"/>
    </source>
</evidence>
<feature type="region of interest" description="Disordered" evidence="1">
    <location>
        <begin position="153"/>
        <end position="220"/>
    </location>
</feature>
<feature type="compositionally biased region" description="Low complexity" evidence="1">
    <location>
        <begin position="154"/>
        <end position="174"/>
    </location>
</feature>
<sequence>MGDPLDDDQGPTKRIRVDAPLSQHHSHAPECHSVKRFQPVHEQVQSIACPPHLALPLHSRAWPAGATEPRQELHPTTQHLNTRHAKAQALQRRHPCADDSDTYMLSLDHYHSAQQHMDGVCQPADVTMAPAATPTATLYASWPDSSNAVPLDTSWRWPSTSSAPSSRSSSSTSSPPMPSPSPMVLALQQPLLAGNGVDAGSVHLLSSSGVTSPSVTSPGK</sequence>
<feature type="region of interest" description="Disordered" evidence="1">
    <location>
        <begin position="1"/>
        <end position="28"/>
    </location>
</feature>
<dbReference type="AlphaFoldDB" id="A0A2C5ZQZ9"/>
<accession>A0A2C5ZQZ9</accession>
<dbReference type="Proteomes" id="UP000224854">
    <property type="component" value="Unassembled WGS sequence"/>
</dbReference>
<dbReference type="EMBL" id="NJEU01000069">
    <property type="protein sequence ID" value="PHH82243.1"/>
    <property type="molecule type" value="Genomic_DNA"/>
</dbReference>
<proteinExistence type="predicted"/>
<name>A0A2C5ZQZ9_9HYPO</name>
<keyword evidence="3" id="KW-1185">Reference proteome</keyword>
<comment type="caution">
    <text evidence="2">The sequence shown here is derived from an EMBL/GenBank/DDBJ whole genome shotgun (WGS) entry which is preliminary data.</text>
</comment>
<organism evidence="2 3">
    <name type="scientific">Ophiocordyceps australis</name>
    <dbReference type="NCBI Taxonomy" id="1399860"/>
    <lineage>
        <taxon>Eukaryota</taxon>
        <taxon>Fungi</taxon>
        <taxon>Dikarya</taxon>
        <taxon>Ascomycota</taxon>
        <taxon>Pezizomycotina</taxon>
        <taxon>Sordariomycetes</taxon>
        <taxon>Hypocreomycetidae</taxon>
        <taxon>Hypocreales</taxon>
        <taxon>Ophiocordycipitaceae</taxon>
        <taxon>Ophiocordyceps</taxon>
    </lineage>
</organism>
<feature type="compositionally biased region" description="Low complexity" evidence="1">
    <location>
        <begin position="204"/>
        <end position="220"/>
    </location>
</feature>
<evidence type="ECO:0000256" key="1">
    <source>
        <dbReference type="SAM" id="MobiDB-lite"/>
    </source>
</evidence>
<reference evidence="2 3" key="1">
    <citation type="submission" date="2017-06" db="EMBL/GenBank/DDBJ databases">
        <title>Ant-infecting Ophiocordyceps genomes reveal a high diversity of potential behavioral manipulation genes and a possible major role for enterotoxins.</title>
        <authorList>
            <person name="De Bekker C."/>
            <person name="Evans H.C."/>
            <person name="Brachmann A."/>
            <person name="Hughes D.P."/>
        </authorList>
    </citation>
    <scope>NUCLEOTIDE SEQUENCE [LARGE SCALE GENOMIC DNA]</scope>
    <source>
        <strain evidence="2 3">1348a</strain>
    </source>
</reference>
<protein>
    <submittedName>
        <fullName evidence="2">Uncharacterized protein</fullName>
    </submittedName>
</protein>